<dbReference type="InterPro" id="IPR028359">
    <property type="entry name" value="UDP_ManNAc/GlcNAc_DH"/>
</dbReference>
<evidence type="ECO:0000256" key="2">
    <source>
        <dbReference type="ARBA" id="ARBA00016796"/>
    </source>
</evidence>
<dbReference type="InterPro" id="IPR008927">
    <property type="entry name" value="6-PGluconate_DH-like_C_sf"/>
</dbReference>
<evidence type="ECO:0000256" key="4">
    <source>
        <dbReference type="ARBA" id="ARBA00023027"/>
    </source>
</evidence>
<dbReference type="PIRSF" id="PIRSF500136">
    <property type="entry name" value="UDP_ManNAc_DH"/>
    <property type="match status" value="1"/>
</dbReference>
<dbReference type="PIRSF" id="PIRSF000124">
    <property type="entry name" value="UDPglc_GDPman_dh"/>
    <property type="match status" value="1"/>
</dbReference>
<protein>
    <recommendedName>
        <fullName evidence="2">UDP-N-acetyl-D-mannosamine dehydrogenase</fullName>
        <ecNumber evidence="1">1.1.1.336</ecNumber>
    </recommendedName>
    <alternativeName>
        <fullName evidence="5">UDP-ManNAc 6-dehydrogenase</fullName>
    </alternativeName>
</protein>
<sequence length="394" mass="43045">MAAQGHSGKIHIIEPGIEAVLKTAIKKNKFHATTETTNAVQDCNVIIIIVPLIINKNKRPDFSAVDSATKAVGKGLQKGALVIYETTLPVGTTRNRLLPMLAKHSGLSVSQFSVAFSPERVYSGRILQDLRTYPKIVGGVDKKATNAISKFYKKVFGVGNVIAVKNSETAEFTKLAGMTYRDVNIALANEFAKFAELSGIDYNEAAKAENTNPFSHLLQAGIGVGGHCAPVYPYFLIENAKKLSLQLRIPKIARDINDSMSEYALSKLKNAMGKLKNKKVLLLGLAYREDVKETAFATSLLLIKQLRRAGAKVYVNDPYYTNEEIAKFNAIPAGINNLPKIDAAILVSFHRQYKKLNLKALKNAGAIAFVDGRNAFDSAKFEKAGIKYIGIGRQ</sequence>
<dbReference type="InterPro" id="IPR014027">
    <property type="entry name" value="UDP-Glc/GDP-Man_DH_C"/>
</dbReference>
<gene>
    <name evidence="9" type="ORF">J4415_01585</name>
</gene>
<dbReference type="Pfam" id="PF00984">
    <property type="entry name" value="UDPG_MGDP_dh"/>
    <property type="match status" value="1"/>
</dbReference>
<dbReference type="Gene3D" id="3.40.50.720">
    <property type="entry name" value="NAD(P)-binding Rossmann-like Domain"/>
    <property type="match status" value="2"/>
</dbReference>
<dbReference type="SUPFAM" id="SSF52413">
    <property type="entry name" value="UDP-glucose/GDP-mannose dehydrogenase C-terminal domain"/>
    <property type="match status" value="1"/>
</dbReference>
<dbReference type="AlphaFoldDB" id="A0A8T4KSH0"/>
<dbReference type="Pfam" id="PF03720">
    <property type="entry name" value="UDPG_MGDP_dh_C"/>
    <property type="match status" value="1"/>
</dbReference>
<keyword evidence="3" id="KW-0560">Oxidoreductase</keyword>
<reference evidence="9" key="2">
    <citation type="submission" date="2021-05" db="EMBL/GenBank/DDBJ databases">
        <title>Protein family content uncovers lineage relationships and bacterial pathway maintenance mechanisms in DPANN archaea.</title>
        <authorList>
            <person name="Castelle C.J."/>
            <person name="Meheust R."/>
            <person name="Jaffe A.L."/>
            <person name="Seitz K."/>
            <person name="Gong X."/>
            <person name="Baker B.J."/>
            <person name="Banfield J.F."/>
        </authorList>
    </citation>
    <scope>NUCLEOTIDE SEQUENCE</scope>
    <source>
        <strain evidence="9">RIFCSPHIGHO2_01_FULL_AR10_44_11</strain>
    </source>
</reference>
<dbReference type="SUPFAM" id="SSF51735">
    <property type="entry name" value="NAD(P)-binding Rossmann-fold domains"/>
    <property type="match status" value="1"/>
</dbReference>
<dbReference type="SMART" id="SM00984">
    <property type="entry name" value="UDPG_MGDP_dh_C"/>
    <property type="match status" value="1"/>
</dbReference>
<dbReference type="SUPFAM" id="SSF48179">
    <property type="entry name" value="6-phosphogluconate dehydrogenase C-terminal domain-like"/>
    <property type="match status" value="1"/>
</dbReference>
<evidence type="ECO:0000256" key="7">
    <source>
        <dbReference type="PIRNR" id="PIRNR000124"/>
    </source>
</evidence>
<dbReference type="NCBIfam" id="TIGR03026">
    <property type="entry name" value="NDP-sugDHase"/>
    <property type="match status" value="1"/>
</dbReference>
<organism evidence="9 10">
    <name type="scientific">Candidatus Iainarchaeum sp</name>
    <dbReference type="NCBI Taxonomy" id="3101447"/>
    <lineage>
        <taxon>Archaea</taxon>
        <taxon>Candidatus Iainarchaeota</taxon>
        <taxon>Candidatus Iainarchaeia</taxon>
        <taxon>Candidatus Iainarchaeales</taxon>
        <taxon>Candidatus Iainarchaeaceae</taxon>
        <taxon>Candidatus Iainarchaeum</taxon>
    </lineage>
</organism>
<accession>A0A8T4KSH0</accession>
<dbReference type="EC" id="1.1.1.336" evidence="1"/>
<dbReference type="InterPro" id="IPR036291">
    <property type="entry name" value="NAD(P)-bd_dom_sf"/>
</dbReference>
<evidence type="ECO:0000256" key="3">
    <source>
        <dbReference type="ARBA" id="ARBA00023002"/>
    </source>
</evidence>
<dbReference type="InterPro" id="IPR014026">
    <property type="entry name" value="UDP-Glc/GDP-Man_DH_dimer"/>
</dbReference>
<dbReference type="PANTHER" id="PTHR43491">
    <property type="entry name" value="UDP-N-ACETYL-D-MANNOSAMINE DEHYDROGENASE"/>
    <property type="match status" value="1"/>
</dbReference>
<feature type="domain" description="UDP-glucose/GDP-mannose dehydrogenase C-terminal" evidence="8">
    <location>
        <begin position="281"/>
        <end position="378"/>
    </location>
</feature>
<dbReference type="InterPro" id="IPR001732">
    <property type="entry name" value="UDP-Glc/GDP-Man_DH_N"/>
</dbReference>
<dbReference type="EMBL" id="JAGVWD010000020">
    <property type="protein sequence ID" value="MBS3057301.1"/>
    <property type="molecule type" value="Genomic_DNA"/>
</dbReference>
<keyword evidence="4" id="KW-0520">NAD</keyword>
<dbReference type="PANTHER" id="PTHR43491:SF5">
    <property type="entry name" value="UDP-N-ACETYL-D-MANNOSAMINE DEHYDROGENASE"/>
    <property type="match status" value="1"/>
</dbReference>
<evidence type="ECO:0000256" key="5">
    <source>
        <dbReference type="ARBA" id="ARBA00030172"/>
    </source>
</evidence>
<name>A0A8T4KSH0_9ARCH</name>
<evidence type="ECO:0000259" key="8">
    <source>
        <dbReference type="SMART" id="SM00984"/>
    </source>
</evidence>
<dbReference type="InterPro" id="IPR036220">
    <property type="entry name" value="UDP-Glc/GDP-Man_DH_C_sf"/>
</dbReference>
<evidence type="ECO:0000313" key="10">
    <source>
        <dbReference type="Proteomes" id="UP000677687"/>
    </source>
</evidence>
<comment type="similarity">
    <text evidence="7">Belongs to the UDP-glucose/GDP-mannose dehydrogenase family.</text>
</comment>
<comment type="caution">
    <text evidence="9">The sequence shown here is derived from an EMBL/GenBank/DDBJ whole genome shotgun (WGS) entry which is preliminary data.</text>
</comment>
<dbReference type="InterPro" id="IPR017476">
    <property type="entry name" value="UDP-Glc/GDP-Man"/>
</dbReference>
<evidence type="ECO:0000256" key="6">
    <source>
        <dbReference type="ARBA" id="ARBA00049130"/>
    </source>
</evidence>
<dbReference type="GO" id="GO:0051287">
    <property type="term" value="F:NAD binding"/>
    <property type="evidence" value="ECO:0007669"/>
    <property type="project" value="InterPro"/>
</dbReference>
<comment type="catalytic activity">
    <reaction evidence="6">
        <text>UDP-N-acetyl-alpha-D-mannosamine + 2 NAD(+) + H2O = UDP-N-acetyl-alpha-D-mannosaminouronate + 2 NADH + 3 H(+)</text>
        <dbReference type="Rhea" id="RHEA:25780"/>
        <dbReference type="ChEBI" id="CHEBI:15377"/>
        <dbReference type="ChEBI" id="CHEBI:15378"/>
        <dbReference type="ChEBI" id="CHEBI:57540"/>
        <dbReference type="ChEBI" id="CHEBI:57945"/>
        <dbReference type="ChEBI" id="CHEBI:68623"/>
        <dbReference type="ChEBI" id="CHEBI:70731"/>
        <dbReference type="EC" id="1.1.1.336"/>
    </reaction>
</comment>
<proteinExistence type="inferred from homology"/>
<dbReference type="GO" id="GO:0016628">
    <property type="term" value="F:oxidoreductase activity, acting on the CH-CH group of donors, NAD or NADP as acceptor"/>
    <property type="evidence" value="ECO:0007669"/>
    <property type="project" value="InterPro"/>
</dbReference>
<reference evidence="9" key="1">
    <citation type="submission" date="2021-03" db="EMBL/GenBank/DDBJ databases">
        <authorList>
            <person name="Jaffe A."/>
        </authorList>
    </citation>
    <scope>NUCLEOTIDE SEQUENCE</scope>
    <source>
        <strain evidence="9">RIFCSPHIGHO2_01_FULL_AR10_44_11</strain>
    </source>
</reference>
<evidence type="ECO:0000256" key="1">
    <source>
        <dbReference type="ARBA" id="ARBA00012935"/>
    </source>
</evidence>
<dbReference type="GO" id="GO:0089714">
    <property type="term" value="F:UDP-N-acetyl-D-mannosamine dehydrogenase activity"/>
    <property type="evidence" value="ECO:0007669"/>
    <property type="project" value="UniProtKB-EC"/>
</dbReference>
<dbReference type="Pfam" id="PF03721">
    <property type="entry name" value="UDPG_MGDP_dh_N"/>
    <property type="match status" value="1"/>
</dbReference>
<evidence type="ECO:0000313" key="9">
    <source>
        <dbReference type="EMBL" id="MBS3057301.1"/>
    </source>
</evidence>
<dbReference type="GO" id="GO:0000271">
    <property type="term" value="P:polysaccharide biosynthetic process"/>
    <property type="evidence" value="ECO:0007669"/>
    <property type="project" value="InterPro"/>
</dbReference>
<dbReference type="Proteomes" id="UP000677687">
    <property type="component" value="Unassembled WGS sequence"/>
</dbReference>